<keyword evidence="1" id="KW-0547">Nucleotide-binding</keyword>
<dbReference type="RefSeq" id="WP_012696200.1">
    <property type="nucleotide sequence ID" value="NZ_CP022115.1"/>
</dbReference>
<protein>
    <submittedName>
        <fullName evidence="4">Putative long chain fatty-acid CoA ligase</fullName>
    </submittedName>
</protein>
<dbReference type="PANTHER" id="PTHR43272:SF33">
    <property type="entry name" value="AMP-BINDING DOMAIN-CONTAINING PROTEIN-RELATED"/>
    <property type="match status" value="1"/>
</dbReference>
<evidence type="ECO:0000256" key="2">
    <source>
        <dbReference type="ARBA" id="ARBA00022840"/>
    </source>
</evidence>
<accession>A0A248LFE2</accession>
<sequence length="588" mass="66182">MSNQRVFDFLRHQLANYPKADCLSARKGKDWQRFNTQEVLEIVDRLSQGLLKLGIRRGDTVALIANNCPEWHFIDFALQQIGAVSVPLYPTLTLDDMRFIVQHAEIRLAFAGDKALYGKLKDATQGMNCPVYTFENVEGAANWEELLMAGGDGNPEVLAALRDSVRPDDLLTIIYTSGTTGRPKGVMLSHRNVVSQVEAVCRFVKPLVPGQWRTVSFLPLSHVFERTACYFYISAGVSIYYAKSMDVIAASLQDVHPQMFTTVPRLLEKVYEKFVSKSHELKGVTRKLYEAALRFAESFEPNTPPKGLAALQYKLYDKLVYSKWRAAMGNEVQVIVVGSAALQPRLARVFWAAGIMVTEGYGMTESAPVLTGNQLDADQVDIGTVGIPLDNVEIRIAEDGEILARGPNVMMGYYKDEEMTRETLKDGWLHTGDVGEINARGNLRITDRKKEMFKTSCGKYVAPQVIENKLKESAYIDQVMVVGDGRKYASALVVPLFDQVRAWCSQQGLQIKSEAEMASHPKVRELIEHEVKRFNRLFGSWEQVKKVALVERPWSIDAGELAPTLKLKRKVITERFRKLIDSLYPHHS</sequence>
<keyword evidence="4" id="KW-0436">Ligase</keyword>
<dbReference type="GO" id="GO:0005524">
    <property type="term" value="F:ATP binding"/>
    <property type="evidence" value="ECO:0007669"/>
    <property type="project" value="UniProtKB-KW"/>
</dbReference>
<evidence type="ECO:0000313" key="5">
    <source>
        <dbReference type="Proteomes" id="UP000197424"/>
    </source>
</evidence>
<evidence type="ECO:0000256" key="1">
    <source>
        <dbReference type="ARBA" id="ARBA00022741"/>
    </source>
</evidence>
<dbReference type="PROSITE" id="PS00455">
    <property type="entry name" value="AMP_BINDING"/>
    <property type="match status" value="1"/>
</dbReference>
<dbReference type="Pfam" id="PF23562">
    <property type="entry name" value="AMP-binding_C_3"/>
    <property type="match status" value="1"/>
</dbReference>
<name>A0A248LFE2_9NEIS</name>
<dbReference type="InterPro" id="IPR000873">
    <property type="entry name" value="AMP-dep_synth/lig_dom"/>
</dbReference>
<dbReference type="AlphaFoldDB" id="A0A248LFE2"/>
<dbReference type="InterPro" id="IPR042099">
    <property type="entry name" value="ANL_N_sf"/>
</dbReference>
<dbReference type="InterPro" id="IPR020845">
    <property type="entry name" value="AMP-binding_CS"/>
</dbReference>
<keyword evidence="2" id="KW-0067">ATP-binding</keyword>
<reference evidence="5" key="1">
    <citation type="submission" date="2017-06" db="EMBL/GenBank/DDBJ databases">
        <title>Whole genome sequence of Laribacter hongkongensis LHGZ1.</title>
        <authorList>
            <person name="Chen D."/>
            <person name="Wu H."/>
            <person name="Chen J."/>
        </authorList>
    </citation>
    <scope>NUCLEOTIDE SEQUENCE [LARGE SCALE GENOMIC DNA]</scope>
    <source>
        <strain evidence="5">LHGZ1</strain>
    </source>
</reference>
<dbReference type="CDD" id="cd05907">
    <property type="entry name" value="VL_LC_FACS_like"/>
    <property type="match status" value="1"/>
</dbReference>
<dbReference type="OrthoDB" id="9763207at2"/>
<dbReference type="SUPFAM" id="SSF56801">
    <property type="entry name" value="Acetyl-CoA synthetase-like"/>
    <property type="match status" value="1"/>
</dbReference>
<dbReference type="GO" id="GO:0016020">
    <property type="term" value="C:membrane"/>
    <property type="evidence" value="ECO:0007669"/>
    <property type="project" value="TreeGrafter"/>
</dbReference>
<gene>
    <name evidence="4" type="ORF">LHGZ1_0709</name>
</gene>
<dbReference type="PRINTS" id="PR00154">
    <property type="entry name" value="AMPBINDING"/>
</dbReference>
<dbReference type="GO" id="GO:0004467">
    <property type="term" value="F:long-chain fatty acid-CoA ligase activity"/>
    <property type="evidence" value="ECO:0007669"/>
    <property type="project" value="TreeGrafter"/>
</dbReference>
<feature type="domain" description="AMP-dependent synthetase/ligase" evidence="3">
    <location>
        <begin position="11"/>
        <end position="414"/>
    </location>
</feature>
<dbReference type="EMBL" id="CP022115">
    <property type="protein sequence ID" value="ASJ23540.1"/>
    <property type="molecule type" value="Genomic_DNA"/>
</dbReference>
<organism evidence="4 5">
    <name type="scientific">Laribacter hongkongensis</name>
    <dbReference type="NCBI Taxonomy" id="168471"/>
    <lineage>
        <taxon>Bacteria</taxon>
        <taxon>Pseudomonadati</taxon>
        <taxon>Pseudomonadota</taxon>
        <taxon>Betaproteobacteria</taxon>
        <taxon>Neisseriales</taxon>
        <taxon>Aquaspirillaceae</taxon>
        <taxon>Laribacter</taxon>
    </lineage>
</organism>
<evidence type="ECO:0000313" key="4">
    <source>
        <dbReference type="EMBL" id="ASJ23540.1"/>
    </source>
</evidence>
<dbReference type="Pfam" id="PF00501">
    <property type="entry name" value="AMP-binding"/>
    <property type="match status" value="1"/>
</dbReference>
<dbReference type="PANTHER" id="PTHR43272">
    <property type="entry name" value="LONG-CHAIN-FATTY-ACID--COA LIGASE"/>
    <property type="match status" value="1"/>
</dbReference>
<dbReference type="Proteomes" id="UP000197424">
    <property type="component" value="Chromosome"/>
</dbReference>
<dbReference type="Gene3D" id="3.40.50.12780">
    <property type="entry name" value="N-terminal domain of ligase-like"/>
    <property type="match status" value="1"/>
</dbReference>
<dbReference type="OMA" id="KIFQWAA"/>
<evidence type="ECO:0000259" key="3">
    <source>
        <dbReference type="Pfam" id="PF00501"/>
    </source>
</evidence>
<dbReference type="InterPro" id="IPR020459">
    <property type="entry name" value="AMP-binding"/>
</dbReference>
<proteinExistence type="predicted"/>